<dbReference type="EMBL" id="ADCY02000071">
    <property type="protein sequence ID" value="EJZ50074.1"/>
    <property type="molecule type" value="Genomic_DNA"/>
</dbReference>
<protein>
    <submittedName>
        <fullName evidence="2">Uncharacterized protein</fullName>
    </submittedName>
</protein>
<evidence type="ECO:0000313" key="2">
    <source>
        <dbReference type="EMBL" id="EJZ50210.1"/>
    </source>
</evidence>
<dbReference type="STRING" id="641147.HMPREF9021_02567"/>
<reference evidence="2 3" key="1">
    <citation type="submission" date="2010-03" db="EMBL/GenBank/DDBJ databases">
        <authorList>
            <consortium name="The Broad Institute Genome Sequencing Platform"/>
            <person name="Ward D."/>
            <person name="Earl A."/>
            <person name="Feldgarden M."/>
            <person name="Gevers D."/>
            <person name="Young S."/>
            <person name="Zeng Q."/>
            <person name="Koehrsen M."/>
            <person name="Alvarado L."/>
            <person name="Berlin A.M."/>
            <person name="Borenstein D."/>
            <person name="Chapman S.B."/>
            <person name="Chen Z."/>
            <person name="Engels R."/>
            <person name="Freedman E."/>
            <person name="Gellesch M."/>
            <person name="Goldberg J."/>
            <person name="Griggs A."/>
            <person name="Gujja S."/>
            <person name="Heilman E.R."/>
            <person name="Heiman D.I."/>
            <person name="Hepburn T.A."/>
            <person name="Howarth C."/>
            <person name="Jen D."/>
            <person name="Larson L."/>
            <person name="Mehta T."/>
            <person name="Park D."/>
            <person name="Pearson M."/>
            <person name="Richards J."/>
            <person name="Roberts A."/>
            <person name="Saif S."/>
            <person name="Shea T.D."/>
            <person name="Shenoy N."/>
            <person name="Sisk P."/>
            <person name="Stolte C."/>
            <person name="Sykes S.N."/>
            <person name="Walk T."/>
            <person name="White J."/>
            <person name="Yandava C."/>
            <person name="Izard J."/>
            <person name="Baranova O.V."/>
            <person name="Blanton J.M."/>
            <person name="Tanner A.C."/>
            <person name="Dewhirst F."/>
            <person name="Haas B."/>
            <person name="Nusbaum C."/>
            <person name="Birren B."/>
        </authorList>
    </citation>
    <scope>NUCLEOTIDE SEQUENCE [LARGE SCALE GENOMIC DNA]</scope>
    <source>
        <strain evidence="2 3">ATCC 29453</strain>
    </source>
</reference>
<comment type="caution">
    <text evidence="2">The sequence shown here is derived from an EMBL/GenBank/DDBJ whole genome shotgun (WGS) entry which is preliminary data.</text>
</comment>
<dbReference type="Proteomes" id="UP000017813">
    <property type="component" value="Unassembled WGS sequence"/>
</dbReference>
<sequence>MTYQDELKTYYQRRADELQAAWQNAKTDEEAARLQRELEPLMNWLMKNGEKS</sequence>
<reference evidence="2 3" key="2">
    <citation type="submission" date="2011-10" db="EMBL/GenBank/DDBJ databases">
        <title>The Genome Sequence of Simonsiella muelleri ATCC 29453.</title>
        <authorList>
            <consortium name="The Broad Institute Genome Sequencing Platform"/>
            <consortium name="The Broad Institute Genome Sequencing Center for Infectious Disease"/>
            <person name="Earl A."/>
            <person name="Ward D."/>
            <person name="Feldgarden M."/>
            <person name="Gevers D."/>
            <person name="Izard J."/>
            <person name="Baranova O.V."/>
            <person name="Blanton J.M."/>
            <person name="Tanner A.C."/>
            <person name="Dewhirst F."/>
            <person name="Young S.K."/>
            <person name="Zeng Q."/>
            <person name="Gargeya S."/>
            <person name="Fitzgerald M."/>
            <person name="Haas B."/>
            <person name="Abouelleil A."/>
            <person name="Alvarado L."/>
            <person name="Arachchi H.M."/>
            <person name="Berlin A."/>
            <person name="Brown A."/>
            <person name="Chapman S.B."/>
            <person name="Chen Z."/>
            <person name="Dunbar C."/>
            <person name="Freedman E."/>
            <person name="Gearin G."/>
            <person name="Goldberg J."/>
            <person name="Griggs A."/>
            <person name="Gujja S."/>
            <person name="Heiman D."/>
            <person name="Howarth C."/>
            <person name="Larson L."/>
            <person name="Lui A."/>
            <person name="MacDonald P.J.P."/>
            <person name="Montmayeur A."/>
            <person name="Murphy C."/>
            <person name="Neiman D."/>
            <person name="Pearson M."/>
            <person name="Priest M."/>
            <person name="Roberts A."/>
            <person name="Saif S."/>
            <person name="Shea T."/>
            <person name="Shenoy N."/>
            <person name="Sisk P."/>
            <person name="Stolte C."/>
            <person name="Sykes S."/>
            <person name="Wortman J."/>
            <person name="Nusbaum C."/>
            <person name="Birren B."/>
        </authorList>
    </citation>
    <scope>NUCLEOTIDE SEQUENCE [LARGE SCALE GENOMIC DNA]</scope>
    <source>
        <strain evidence="2 3">ATCC 29453</strain>
    </source>
</reference>
<dbReference type="EMBL" id="ADCY02000035">
    <property type="protein sequence ID" value="EJZ50210.1"/>
    <property type="molecule type" value="Genomic_DNA"/>
</dbReference>
<dbReference type="RefSeq" id="WP_002642194.1">
    <property type="nucleotide sequence ID" value="NZ_CP019448.1"/>
</dbReference>
<name>U6Q281_9NEIS</name>
<dbReference type="AlphaFoldDB" id="U6Q281"/>
<accession>U6Q281</accession>
<evidence type="ECO:0000313" key="1">
    <source>
        <dbReference type="EMBL" id="EJZ50074.1"/>
    </source>
</evidence>
<proteinExistence type="predicted"/>
<dbReference type="HOGENOM" id="CLU_3084729_0_0_4"/>
<organism evidence="2 3">
    <name type="scientific">Simonsiella muelleri ATCC 29453</name>
    <dbReference type="NCBI Taxonomy" id="641147"/>
    <lineage>
        <taxon>Bacteria</taxon>
        <taxon>Pseudomonadati</taxon>
        <taxon>Pseudomonadota</taxon>
        <taxon>Betaproteobacteria</taxon>
        <taxon>Neisseriales</taxon>
        <taxon>Neisseriaceae</taxon>
        <taxon>Simonsiella</taxon>
    </lineage>
</organism>
<evidence type="ECO:0000313" key="3">
    <source>
        <dbReference type="Proteomes" id="UP000017813"/>
    </source>
</evidence>
<keyword evidence="3" id="KW-1185">Reference proteome</keyword>
<gene>
    <name evidence="2" type="ORF">HMPREF9021_02567</name>
    <name evidence="1" type="ORF">HMPREF9021_02683</name>
</gene>